<feature type="region of interest" description="Disordered" evidence="1">
    <location>
        <begin position="1"/>
        <end position="24"/>
    </location>
</feature>
<proteinExistence type="predicted"/>
<name>A0A9P6XJT7_RHIOR</name>
<evidence type="ECO:0000313" key="2">
    <source>
        <dbReference type="EMBL" id="KAG1315517.1"/>
    </source>
</evidence>
<keyword evidence="3" id="KW-1185">Reference proteome</keyword>
<evidence type="ECO:0000313" key="3">
    <source>
        <dbReference type="Proteomes" id="UP000716291"/>
    </source>
</evidence>
<dbReference type="AlphaFoldDB" id="A0A9P6XJT7"/>
<sequence>MVLSAKNHAQHLNPANAGKRATPKTTWRKIVTRDIVSLKHSTPTSATVPPTLSRRNSSLSSTSDFNKKNSILVEVTDIQEPTMLRRAFQDFNDDEVQQDYLGRSTITRKYLNRTYIETRWMVDSVDYNSILAGITLPDNTIVKDYKSLPAEAQIHRLSSFENVLDLGTIRSDGCLTEVGYVTLDIKPAANKGKHLQALQRIIQWDDGDGEIRQVYI</sequence>
<dbReference type="EMBL" id="JAANQT010000038">
    <property type="protein sequence ID" value="KAG1315517.1"/>
    <property type="molecule type" value="Genomic_DNA"/>
</dbReference>
<feature type="region of interest" description="Disordered" evidence="1">
    <location>
        <begin position="41"/>
        <end position="63"/>
    </location>
</feature>
<evidence type="ECO:0000256" key="1">
    <source>
        <dbReference type="SAM" id="MobiDB-lite"/>
    </source>
</evidence>
<accession>A0A9P6XJT7</accession>
<organism evidence="2 3">
    <name type="scientific">Rhizopus oryzae</name>
    <name type="common">Mucormycosis agent</name>
    <name type="synonym">Rhizopus arrhizus var. delemar</name>
    <dbReference type="NCBI Taxonomy" id="64495"/>
    <lineage>
        <taxon>Eukaryota</taxon>
        <taxon>Fungi</taxon>
        <taxon>Fungi incertae sedis</taxon>
        <taxon>Mucoromycota</taxon>
        <taxon>Mucoromycotina</taxon>
        <taxon>Mucoromycetes</taxon>
        <taxon>Mucorales</taxon>
        <taxon>Mucorineae</taxon>
        <taxon>Rhizopodaceae</taxon>
        <taxon>Rhizopus</taxon>
    </lineage>
</organism>
<gene>
    <name evidence="2" type="ORF">G6F64_000611</name>
</gene>
<reference evidence="2" key="1">
    <citation type="journal article" date="2020" name="Microb. Genom.">
        <title>Genetic diversity of clinical and environmental Mucorales isolates obtained from an investigation of mucormycosis cases among solid organ transplant recipients.</title>
        <authorList>
            <person name="Nguyen M.H."/>
            <person name="Kaul D."/>
            <person name="Muto C."/>
            <person name="Cheng S.J."/>
            <person name="Richter R.A."/>
            <person name="Bruno V.M."/>
            <person name="Liu G."/>
            <person name="Beyhan S."/>
            <person name="Sundermann A.J."/>
            <person name="Mounaud S."/>
            <person name="Pasculle A.W."/>
            <person name="Nierman W.C."/>
            <person name="Driscoll E."/>
            <person name="Cumbie R."/>
            <person name="Clancy C.J."/>
            <person name="Dupont C.L."/>
        </authorList>
    </citation>
    <scope>NUCLEOTIDE SEQUENCE</scope>
    <source>
        <strain evidence="2">GL11</strain>
    </source>
</reference>
<comment type="caution">
    <text evidence="2">The sequence shown here is derived from an EMBL/GenBank/DDBJ whole genome shotgun (WGS) entry which is preliminary data.</text>
</comment>
<protein>
    <submittedName>
        <fullName evidence="2">Uncharacterized protein</fullName>
    </submittedName>
</protein>
<feature type="compositionally biased region" description="Low complexity" evidence="1">
    <location>
        <begin position="49"/>
        <end position="63"/>
    </location>
</feature>
<dbReference type="Proteomes" id="UP000716291">
    <property type="component" value="Unassembled WGS sequence"/>
</dbReference>